<organism evidence="2 3">
    <name type="scientific">Riccia sorocarpa</name>
    <dbReference type="NCBI Taxonomy" id="122646"/>
    <lineage>
        <taxon>Eukaryota</taxon>
        <taxon>Viridiplantae</taxon>
        <taxon>Streptophyta</taxon>
        <taxon>Embryophyta</taxon>
        <taxon>Marchantiophyta</taxon>
        <taxon>Marchantiopsida</taxon>
        <taxon>Marchantiidae</taxon>
        <taxon>Marchantiales</taxon>
        <taxon>Ricciaceae</taxon>
        <taxon>Riccia</taxon>
    </lineage>
</organism>
<evidence type="ECO:0000313" key="2">
    <source>
        <dbReference type="EMBL" id="KAL3685458.1"/>
    </source>
</evidence>
<dbReference type="Proteomes" id="UP001633002">
    <property type="component" value="Unassembled WGS sequence"/>
</dbReference>
<name>A0ABD3H1Q0_9MARC</name>
<protein>
    <submittedName>
        <fullName evidence="2">Uncharacterized protein</fullName>
    </submittedName>
</protein>
<comment type="caution">
    <text evidence="2">The sequence shown here is derived from an EMBL/GenBank/DDBJ whole genome shotgun (WGS) entry which is preliminary data.</text>
</comment>
<dbReference type="EMBL" id="JBJQOH010000006">
    <property type="protein sequence ID" value="KAL3685458.1"/>
    <property type="molecule type" value="Genomic_DNA"/>
</dbReference>
<reference evidence="2 3" key="1">
    <citation type="submission" date="2024-09" db="EMBL/GenBank/DDBJ databases">
        <title>Chromosome-scale assembly of Riccia sorocarpa.</title>
        <authorList>
            <person name="Paukszto L."/>
        </authorList>
    </citation>
    <scope>NUCLEOTIDE SEQUENCE [LARGE SCALE GENOMIC DNA]</scope>
    <source>
        <strain evidence="2">LP-2024</strain>
        <tissue evidence="2">Aerial parts of the thallus</tissue>
    </source>
</reference>
<feature type="region of interest" description="Disordered" evidence="1">
    <location>
        <begin position="130"/>
        <end position="168"/>
    </location>
</feature>
<proteinExistence type="predicted"/>
<gene>
    <name evidence="2" type="ORF">R1sor_003480</name>
</gene>
<sequence>MPELDLLVSDFDPPMIVSSTMDALTEPTGTGILHPSHTDVNISTLAKLASLALPSYVVKSIHASTPITSGIEFQTEVSTIDSKESETQKCSSDSVPEVETTTLVENGGTKSTDSLTTNILRTENLSVDRPRTRCEGVPGILDKPSDSDRSSVTTGEVGRGRNPFLHGLGPPLGAHAKFSDGGWRFHKDYIRTSIDSDYPRYRKDQHCDNFLPIPGDIMITTTARPPFLESYLGPNPGGNVTVFVDRNYFERDQAAIEDIERQMARFFEPNDMIIRYGKFLPGWRWRPHAFIEFFVYRPANANGQLRWYLYERLPNNITLGPPDPFAAASMVQNRHQPTFPERGSFLARTADIIIRPLTKEAFFVDDELPFFDDYTDFVDGDLIYRLTIEKWLSNHRYRKFTVDMYMFELLPENARVISPETHEEIVYRWVFRGRDVQLFGPPNPGRNGQDQVLDQNGIEPFVRRPIPHWGLARAVFNMEAPPGLPP</sequence>
<evidence type="ECO:0000313" key="3">
    <source>
        <dbReference type="Proteomes" id="UP001633002"/>
    </source>
</evidence>
<accession>A0ABD3H1Q0</accession>
<evidence type="ECO:0000256" key="1">
    <source>
        <dbReference type="SAM" id="MobiDB-lite"/>
    </source>
</evidence>
<dbReference type="AlphaFoldDB" id="A0ABD3H1Q0"/>
<keyword evidence="3" id="KW-1185">Reference proteome</keyword>